<comment type="caution">
    <text evidence="2">The sequence shown here is derived from an EMBL/GenBank/DDBJ whole genome shotgun (WGS) entry which is preliminary data.</text>
</comment>
<reference evidence="2 3" key="1">
    <citation type="submission" date="2014-10" db="EMBL/GenBank/DDBJ databases">
        <title>Draft genome sequence of Actinoplanes utahensis NRRL 12052.</title>
        <authorList>
            <person name="Velasco-Bucheli B."/>
            <person name="del Cerro C."/>
            <person name="Hormigo D."/>
            <person name="Garcia J.L."/>
            <person name="Acebal C."/>
            <person name="Arroyo M."/>
            <person name="de la Mata I."/>
        </authorList>
    </citation>
    <scope>NUCLEOTIDE SEQUENCE [LARGE SCALE GENOMIC DNA]</scope>
    <source>
        <strain evidence="2 3">NRRL 12052</strain>
    </source>
</reference>
<protein>
    <submittedName>
        <fullName evidence="2">Uncharacterized protein</fullName>
    </submittedName>
</protein>
<proteinExistence type="predicted"/>
<feature type="compositionally biased region" description="Low complexity" evidence="1">
    <location>
        <begin position="163"/>
        <end position="187"/>
    </location>
</feature>
<feature type="region of interest" description="Disordered" evidence="1">
    <location>
        <begin position="232"/>
        <end position="252"/>
    </location>
</feature>
<dbReference type="STRING" id="1869.MB27_15490"/>
<keyword evidence="3" id="KW-1185">Reference proteome</keyword>
<dbReference type="EMBL" id="JRTT01000016">
    <property type="protein sequence ID" value="KHD76691.1"/>
    <property type="molecule type" value="Genomic_DNA"/>
</dbReference>
<sequence length="252" mass="25823">MGAAFAGVGFAGVGFVGAAFAGVGFVGASFAGAGFLGAATRAPDLGVEVWGRFPASAPSTCRTVTVRHPRVARWPVRVGAFIQGRTACATRTASARFGASGGAVVPGRPVRTRSTAAGSMAGQPHFLRYLHMFAARRPGVTTRSTCTARRRSVLLPAPPRSAPPLLVLPPRSAPSRSARPAPARPGAPGTAFWAGAADFRVGAVVFWAGTAPCRGVAAGLPWPAEVRPLAVRRVTGGRPSPPPPDRCVTRSQ</sequence>
<accession>A0A0A6UMP0</accession>
<feature type="region of interest" description="Disordered" evidence="1">
    <location>
        <begin position="160"/>
        <end position="187"/>
    </location>
</feature>
<organism evidence="2 3">
    <name type="scientific">Actinoplanes utahensis</name>
    <dbReference type="NCBI Taxonomy" id="1869"/>
    <lineage>
        <taxon>Bacteria</taxon>
        <taxon>Bacillati</taxon>
        <taxon>Actinomycetota</taxon>
        <taxon>Actinomycetes</taxon>
        <taxon>Micromonosporales</taxon>
        <taxon>Micromonosporaceae</taxon>
        <taxon>Actinoplanes</taxon>
    </lineage>
</organism>
<name>A0A0A6UMP0_ACTUT</name>
<evidence type="ECO:0000256" key="1">
    <source>
        <dbReference type="SAM" id="MobiDB-lite"/>
    </source>
</evidence>
<gene>
    <name evidence="2" type="ORF">MB27_15490</name>
</gene>
<dbReference type="Proteomes" id="UP000054537">
    <property type="component" value="Unassembled WGS sequence"/>
</dbReference>
<evidence type="ECO:0000313" key="3">
    <source>
        <dbReference type="Proteomes" id="UP000054537"/>
    </source>
</evidence>
<evidence type="ECO:0000313" key="2">
    <source>
        <dbReference type="EMBL" id="KHD76691.1"/>
    </source>
</evidence>
<dbReference type="AlphaFoldDB" id="A0A0A6UMP0"/>